<proteinExistence type="predicted"/>
<gene>
    <name evidence="2" type="ORF">IAA69_00290</name>
</gene>
<name>A0A9D1D3Q6_9ACTN</name>
<organism evidence="2 3">
    <name type="scientific">Candidatus Aveggerthella stercoripullorum</name>
    <dbReference type="NCBI Taxonomy" id="2840688"/>
    <lineage>
        <taxon>Bacteria</taxon>
        <taxon>Bacillati</taxon>
        <taxon>Actinomycetota</taxon>
        <taxon>Coriobacteriia</taxon>
        <taxon>Eggerthellales</taxon>
        <taxon>Eggerthellaceae</taxon>
        <taxon>Eggerthellaceae incertae sedis</taxon>
        <taxon>Candidatus Aveggerthella</taxon>
    </lineage>
</organism>
<evidence type="ECO:0000256" key="1">
    <source>
        <dbReference type="SAM" id="Phobius"/>
    </source>
</evidence>
<keyword evidence="1" id="KW-0812">Transmembrane</keyword>
<reference evidence="2" key="2">
    <citation type="journal article" date="2021" name="PeerJ">
        <title>Extensive microbial diversity within the chicken gut microbiome revealed by metagenomics and culture.</title>
        <authorList>
            <person name="Gilroy R."/>
            <person name="Ravi A."/>
            <person name="Getino M."/>
            <person name="Pursley I."/>
            <person name="Horton D.L."/>
            <person name="Alikhan N.F."/>
            <person name="Baker D."/>
            <person name="Gharbi K."/>
            <person name="Hall N."/>
            <person name="Watson M."/>
            <person name="Adriaenssens E.M."/>
            <person name="Foster-Nyarko E."/>
            <person name="Jarju S."/>
            <person name="Secka A."/>
            <person name="Antonio M."/>
            <person name="Oren A."/>
            <person name="Chaudhuri R.R."/>
            <person name="La Ragione R."/>
            <person name="Hildebrand F."/>
            <person name="Pallen M.J."/>
        </authorList>
    </citation>
    <scope>NUCLEOTIDE SEQUENCE</scope>
    <source>
        <strain evidence="2">ChiGjej1B1-2707</strain>
    </source>
</reference>
<dbReference type="AlphaFoldDB" id="A0A9D1D3Q6"/>
<evidence type="ECO:0000313" key="2">
    <source>
        <dbReference type="EMBL" id="HIR00707.1"/>
    </source>
</evidence>
<dbReference type="Proteomes" id="UP000824261">
    <property type="component" value="Unassembled WGS sequence"/>
</dbReference>
<sequence length="274" mass="29185">MGEGEPRSKKRKRVAVGVAIATLLVLVVVFVVTIAPRLFSKPSLEGTWTLSSTGTANGVTLSYPDVTLVVEDGAFSMDIVGTAGGMSLFGLTGSDQVDISATGSCVLEADQGGDLAYSLAFEGVRANEPMLSRLRAQYGMTDAETESFVAQMNDMVSLFNSWSLKLRVPKSGLEKPIGEGEWILEITIPDEGYGSAQGFLSANMLEPSNGEEQGDAVFSMTYRGDNGEQVANDPMVGTWHRVDDSHLVIQYVNLVGGNSVDTTVNVAFTPTKAR</sequence>
<dbReference type="EMBL" id="DVGB01000004">
    <property type="protein sequence ID" value="HIR00707.1"/>
    <property type="molecule type" value="Genomic_DNA"/>
</dbReference>
<keyword evidence="1" id="KW-0472">Membrane</keyword>
<reference evidence="2" key="1">
    <citation type="submission" date="2020-10" db="EMBL/GenBank/DDBJ databases">
        <authorList>
            <person name="Gilroy R."/>
        </authorList>
    </citation>
    <scope>NUCLEOTIDE SEQUENCE</scope>
    <source>
        <strain evidence="2">ChiGjej1B1-2707</strain>
    </source>
</reference>
<feature type="transmembrane region" description="Helical" evidence="1">
    <location>
        <begin position="14"/>
        <end position="35"/>
    </location>
</feature>
<comment type="caution">
    <text evidence="2">The sequence shown here is derived from an EMBL/GenBank/DDBJ whole genome shotgun (WGS) entry which is preliminary data.</text>
</comment>
<evidence type="ECO:0000313" key="3">
    <source>
        <dbReference type="Proteomes" id="UP000824261"/>
    </source>
</evidence>
<keyword evidence="1" id="KW-1133">Transmembrane helix</keyword>
<protein>
    <submittedName>
        <fullName evidence="2">Uncharacterized protein</fullName>
    </submittedName>
</protein>
<accession>A0A9D1D3Q6</accession>